<reference evidence="2" key="2">
    <citation type="submission" date="2021-01" db="EMBL/GenBank/DDBJ databases">
        <authorList>
            <person name="Kang M."/>
        </authorList>
    </citation>
    <scope>NUCLEOTIDE SEQUENCE</scope>
    <source>
        <strain evidence="2">KACC 17527</strain>
    </source>
</reference>
<reference evidence="2" key="1">
    <citation type="journal article" date="2012" name="J. Microbiol. Biotechnol.">
        <title>Ramlibacter ginsenosidimutans sp. nov., with ginsenoside-converting activity.</title>
        <authorList>
            <person name="Wang L."/>
            <person name="An D.S."/>
            <person name="Kim S.G."/>
            <person name="Jin F.X."/>
            <person name="Kim S.C."/>
            <person name="Lee S.T."/>
            <person name="Im W.T."/>
        </authorList>
    </citation>
    <scope>NUCLEOTIDE SEQUENCE</scope>
    <source>
        <strain evidence="2">KACC 17527</strain>
    </source>
</reference>
<sequence>MQPRSLARACVASALVAVLPLARAFDLRPDAFTLQSGAGEHSVRMVGAGLRWAWDFESMRRSAELTAHTELLANQWRAELADRSAVVQYTQLVLLPTLRMRLARGASPWFLEVGLGLSWTDHPFQTPGHTFSTQWNFQDVLGAGYTIGGPKGRDEIQLRLAHFSNAGLESPNPGETCVQLRFARRF</sequence>
<evidence type="ECO:0000313" key="3">
    <source>
        <dbReference type="Proteomes" id="UP000630528"/>
    </source>
</evidence>
<proteinExistence type="predicted"/>
<evidence type="ECO:0000256" key="1">
    <source>
        <dbReference type="SAM" id="SignalP"/>
    </source>
</evidence>
<dbReference type="RefSeq" id="WP_201166903.1">
    <property type="nucleotide sequence ID" value="NZ_JAEPWM010000001.1"/>
</dbReference>
<evidence type="ECO:0000313" key="2">
    <source>
        <dbReference type="EMBL" id="MBK6005576.1"/>
    </source>
</evidence>
<accession>A0A934TQA2</accession>
<dbReference type="AlphaFoldDB" id="A0A934TQA2"/>
<name>A0A934TQA2_9BURK</name>
<feature type="chain" id="PRO_5038026484" evidence="1">
    <location>
        <begin position="25"/>
        <end position="186"/>
    </location>
</feature>
<organism evidence="2 3">
    <name type="scientific">Ramlibacter ginsenosidimutans</name>
    <dbReference type="NCBI Taxonomy" id="502333"/>
    <lineage>
        <taxon>Bacteria</taxon>
        <taxon>Pseudomonadati</taxon>
        <taxon>Pseudomonadota</taxon>
        <taxon>Betaproteobacteria</taxon>
        <taxon>Burkholderiales</taxon>
        <taxon>Comamonadaceae</taxon>
        <taxon>Ramlibacter</taxon>
    </lineage>
</organism>
<gene>
    <name evidence="2" type="ORF">JJB11_05680</name>
</gene>
<dbReference type="InterPro" id="IPR018550">
    <property type="entry name" value="Lipid-A_deacylase-rel"/>
</dbReference>
<protein>
    <submittedName>
        <fullName evidence="2">Acyloxyacyl hydrolase</fullName>
    </submittedName>
</protein>
<dbReference type="EMBL" id="JAEPWM010000001">
    <property type="protein sequence ID" value="MBK6005576.1"/>
    <property type="molecule type" value="Genomic_DNA"/>
</dbReference>
<keyword evidence="2" id="KW-0378">Hydrolase</keyword>
<keyword evidence="3" id="KW-1185">Reference proteome</keyword>
<feature type="signal peptide" evidence="1">
    <location>
        <begin position="1"/>
        <end position="24"/>
    </location>
</feature>
<comment type="caution">
    <text evidence="2">The sequence shown here is derived from an EMBL/GenBank/DDBJ whole genome shotgun (WGS) entry which is preliminary data.</text>
</comment>
<dbReference type="GO" id="GO:0016787">
    <property type="term" value="F:hydrolase activity"/>
    <property type="evidence" value="ECO:0007669"/>
    <property type="project" value="UniProtKB-KW"/>
</dbReference>
<dbReference type="Pfam" id="PF09411">
    <property type="entry name" value="PagL"/>
    <property type="match status" value="1"/>
</dbReference>
<keyword evidence="1" id="KW-0732">Signal</keyword>
<dbReference type="Gene3D" id="2.40.160.20">
    <property type="match status" value="1"/>
</dbReference>
<dbReference type="Proteomes" id="UP000630528">
    <property type="component" value="Unassembled WGS sequence"/>
</dbReference>